<protein>
    <submittedName>
        <fullName evidence="2">Uncharacterized protein</fullName>
    </submittedName>
</protein>
<dbReference type="EMBL" id="JAAVJR010000007">
    <property type="protein sequence ID" value="NJW53760.1"/>
    <property type="molecule type" value="Genomic_DNA"/>
</dbReference>
<name>A0ABX1D0E3_9FLAO</name>
<keyword evidence="3" id="KW-1185">Reference proteome</keyword>
<feature type="region of interest" description="Disordered" evidence="1">
    <location>
        <begin position="34"/>
        <end position="59"/>
    </location>
</feature>
<comment type="caution">
    <text evidence="2">The sequence shown here is derived from an EMBL/GenBank/DDBJ whole genome shotgun (WGS) entry which is preliminary data.</text>
</comment>
<dbReference type="Proteomes" id="UP000703674">
    <property type="component" value="Unassembled WGS sequence"/>
</dbReference>
<evidence type="ECO:0000256" key="1">
    <source>
        <dbReference type="SAM" id="MobiDB-lite"/>
    </source>
</evidence>
<evidence type="ECO:0000313" key="2">
    <source>
        <dbReference type="EMBL" id="NJW53760.1"/>
    </source>
</evidence>
<dbReference type="RefSeq" id="WP_168138860.1">
    <property type="nucleotide sequence ID" value="NZ_JAAVJR010000007.1"/>
</dbReference>
<proteinExistence type="predicted"/>
<feature type="compositionally biased region" description="Basic and acidic residues" evidence="1">
    <location>
        <begin position="42"/>
        <end position="58"/>
    </location>
</feature>
<gene>
    <name evidence="2" type="ORF">HC175_12600</name>
</gene>
<sequence length="82" mass="10166">MDYILPIRPIVRNFITIPFRELSTLAMESRRNYSHHLLSTDPQRRSKEDGKKEQRKDWGYTNQYRRMMQRRSEQNREIHTEE</sequence>
<reference evidence="2 3" key="1">
    <citation type="submission" date="2020-03" db="EMBL/GenBank/DDBJ databases">
        <title>Salinimicrobium sp. nov, isolated from SCS.</title>
        <authorList>
            <person name="Cao W.R."/>
        </authorList>
    </citation>
    <scope>NUCLEOTIDE SEQUENCE [LARGE SCALE GENOMIC DNA]</scope>
    <source>
        <strain evidence="3">J15B91</strain>
    </source>
</reference>
<evidence type="ECO:0000313" key="3">
    <source>
        <dbReference type="Proteomes" id="UP000703674"/>
    </source>
</evidence>
<accession>A0ABX1D0E3</accession>
<organism evidence="2 3">
    <name type="scientific">Salinimicrobium oceani</name>
    <dbReference type="NCBI Taxonomy" id="2722702"/>
    <lineage>
        <taxon>Bacteria</taxon>
        <taxon>Pseudomonadati</taxon>
        <taxon>Bacteroidota</taxon>
        <taxon>Flavobacteriia</taxon>
        <taxon>Flavobacteriales</taxon>
        <taxon>Flavobacteriaceae</taxon>
        <taxon>Salinimicrobium</taxon>
    </lineage>
</organism>